<reference evidence="1 2" key="1">
    <citation type="journal article" date="2016" name="Mol. Biol. Evol.">
        <title>Comparative Genomics of Early-Diverging Mushroom-Forming Fungi Provides Insights into the Origins of Lignocellulose Decay Capabilities.</title>
        <authorList>
            <person name="Nagy L.G."/>
            <person name="Riley R."/>
            <person name="Tritt A."/>
            <person name="Adam C."/>
            <person name="Daum C."/>
            <person name="Floudas D."/>
            <person name="Sun H."/>
            <person name="Yadav J.S."/>
            <person name="Pangilinan J."/>
            <person name="Larsson K.H."/>
            <person name="Matsuura K."/>
            <person name="Barry K."/>
            <person name="Labutti K."/>
            <person name="Kuo R."/>
            <person name="Ohm R.A."/>
            <person name="Bhattacharya S.S."/>
            <person name="Shirouzu T."/>
            <person name="Yoshinaga Y."/>
            <person name="Martin F.M."/>
            <person name="Grigoriev I.V."/>
            <person name="Hibbett D.S."/>
        </authorList>
    </citation>
    <scope>NUCLEOTIDE SEQUENCE [LARGE SCALE GENOMIC DNA]</scope>
    <source>
        <strain evidence="1 2">HHB10207 ss-3</strain>
    </source>
</reference>
<accession>A0A165ZXA3</accession>
<sequence length="415" mass="47937">MHPVRRFHSWHISRDSDVASQNRSDHPELRSAEKIMPMELWQDIFRYISDPVDSRIQVQATLSSTIRVCRLWHALSLRALYVQPSPTNQKSCRLLLRTLKSNPSLVTLVEELTLPEPWRRSTSENDRNGRHRALHAKLISICTGIQRLDIPTYKIRHNFSLPLTPSALPHLSSLHLTNVRHRQSSRRCRFELCSSAPRGQSFLDLPIKELTLSQYDFDMLRSRTGRIVPTVIERRGRWALRNLTLDSCEIWGPQFSHFLDLFRDTLRELRLINCSYPLTHPNLIPRALDLLRNLESVCLRGVSNYKDEIGPSLARMGKLHTLEIDSTSFRQSILDNPLLKLRRLIIATDPPSIGFQPMILGLIACKFSFVPNIDTLDFCGPSWEPHLFKSAVVAALSDRCCEVFFVARNRKHQYL</sequence>
<keyword evidence="2" id="KW-1185">Reference proteome</keyword>
<evidence type="ECO:0000313" key="2">
    <source>
        <dbReference type="Proteomes" id="UP000076798"/>
    </source>
</evidence>
<organism evidence="1 2">
    <name type="scientific">Sistotremastrum suecicum HHB10207 ss-3</name>
    <dbReference type="NCBI Taxonomy" id="1314776"/>
    <lineage>
        <taxon>Eukaryota</taxon>
        <taxon>Fungi</taxon>
        <taxon>Dikarya</taxon>
        <taxon>Basidiomycota</taxon>
        <taxon>Agaricomycotina</taxon>
        <taxon>Agaricomycetes</taxon>
        <taxon>Sistotremastrales</taxon>
        <taxon>Sistotremastraceae</taxon>
        <taxon>Sistotremastrum</taxon>
    </lineage>
</organism>
<dbReference type="Gene3D" id="3.80.10.10">
    <property type="entry name" value="Ribonuclease Inhibitor"/>
    <property type="match status" value="1"/>
</dbReference>
<dbReference type="Proteomes" id="UP000076798">
    <property type="component" value="Unassembled WGS sequence"/>
</dbReference>
<dbReference type="EMBL" id="KV428168">
    <property type="protein sequence ID" value="KZT34732.1"/>
    <property type="molecule type" value="Genomic_DNA"/>
</dbReference>
<evidence type="ECO:0000313" key="1">
    <source>
        <dbReference type="EMBL" id="KZT34732.1"/>
    </source>
</evidence>
<name>A0A165ZXA3_9AGAM</name>
<dbReference type="SUPFAM" id="SSF52047">
    <property type="entry name" value="RNI-like"/>
    <property type="match status" value="1"/>
</dbReference>
<protein>
    <recommendedName>
        <fullName evidence="3">F-box domain-containing protein</fullName>
    </recommendedName>
</protein>
<proteinExistence type="predicted"/>
<dbReference type="InterPro" id="IPR032675">
    <property type="entry name" value="LRR_dom_sf"/>
</dbReference>
<dbReference type="AlphaFoldDB" id="A0A165ZXA3"/>
<evidence type="ECO:0008006" key="3">
    <source>
        <dbReference type="Google" id="ProtNLM"/>
    </source>
</evidence>
<gene>
    <name evidence="1" type="ORF">SISSUDRAFT_251468</name>
</gene>